<accession>A0A1X0SFA2</accession>
<sequence>MALFPCFDLPRDMRSSIILPRLADYLLWQLKALAATNPVTWPIEVYRLAFLFRDLRPPSLRSLSSAFTLLYRAVDLLPPSYESTVPNRQTCLGLPVSAVIRATPRFTLHRSLAYVRLSSIYVVDTTTGCPRSKTNSELDISPILSCKFLRLVKHDDILLSIFLIRPFIPSQYVTNITDPFEANVSHSVDADPFLESLSLVQKDSARPLNSKGFRVFCARDSQLPSGSTRLRPRCWAHFWDISLPHSGRNKLTVWTSIWHTYFGEYTFNIDHVRSALYQLQFPCFDSLSLMLDPEMIFGLALLGIWRSHWLFVFNGIPFIASPVTQNIRVKQRQAHRALPFFSID</sequence>
<dbReference type="OMA" id="FNIDHVR"/>
<reference evidence="1 2" key="1">
    <citation type="journal article" date="2016" name="Proc. Natl. Acad. Sci. U.S.A.">
        <title>Lipid metabolic changes in an early divergent fungus govern the establishment of a mutualistic symbiosis with endobacteria.</title>
        <authorList>
            <person name="Lastovetsky O.A."/>
            <person name="Gaspar M.L."/>
            <person name="Mondo S.J."/>
            <person name="LaButti K.M."/>
            <person name="Sandor L."/>
            <person name="Grigoriev I.V."/>
            <person name="Henry S.A."/>
            <person name="Pawlowska T.E."/>
        </authorList>
    </citation>
    <scope>NUCLEOTIDE SEQUENCE [LARGE SCALE GENOMIC DNA]</scope>
    <source>
        <strain evidence="1 2">ATCC 11559</strain>
    </source>
</reference>
<dbReference type="EMBL" id="KV921262">
    <property type="protein sequence ID" value="ORE22963.1"/>
    <property type="molecule type" value="Genomic_DNA"/>
</dbReference>
<organism evidence="1 2">
    <name type="scientific">Rhizopus microsporus</name>
    <dbReference type="NCBI Taxonomy" id="58291"/>
    <lineage>
        <taxon>Eukaryota</taxon>
        <taxon>Fungi</taxon>
        <taxon>Fungi incertae sedis</taxon>
        <taxon>Mucoromycota</taxon>
        <taxon>Mucoromycotina</taxon>
        <taxon>Mucoromycetes</taxon>
        <taxon>Mucorales</taxon>
        <taxon>Mucorineae</taxon>
        <taxon>Rhizopodaceae</taxon>
        <taxon>Rhizopus</taxon>
    </lineage>
</organism>
<dbReference type="VEuPathDB" id="FungiDB:BCV72DRAFT_333161"/>
<evidence type="ECO:0000313" key="2">
    <source>
        <dbReference type="Proteomes" id="UP000242381"/>
    </source>
</evidence>
<protein>
    <submittedName>
        <fullName evidence="1">Uncharacterized protein</fullName>
    </submittedName>
</protein>
<name>A0A1X0SFA2_RHIZD</name>
<dbReference type="AlphaFoldDB" id="A0A1X0SFA2"/>
<evidence type="ECO:0000313" key="1">
    <source>
        <dbReference type="EMBL" id="ORE22963.1"/>
    </source>
</evidence>
<proteinExistence type="predicted"/>
<dbReference type="Proteomes" id="UP000242381">
    <property type="component" value="Unassembled WGS sequence"/>
</dbReference>
<gene>
    <name evidence="1" type="ORF">BCV71DRAFT_283003</name>
</gene>